<keyword evidence="1 2" id="KW-1015">Disulfide bond</keyword>
<evidence type="ECO:0000256" key="1">
    <source>
        <dbReference type="ARBA" id="ARBA00023157"/>
    </source>
</evidence>
<dbReference type="Pfam" id="PF00057">
    <property type="entry name" value="Ldl_recept_a"/>
    <property type="match status" value="1"/>
</dbReference>
<dbReference type="InterPro" id="IPR036055">
    <property type="entry name" value="LDL_receptor-like_sf"/>
</dbReference>
<comment type="caution">
    <text evidence="2">Lacks conserved residue(s) required for the propagation of feature annotation.</text>
</comment>
<accession>A0ABD3V6V1</accession>
<dbReference type="InterPro" id="IPR000859">
    <property type="entry name" value="CUB_dom"/>
</dbReference>
<sequence>MILLLKRTYHNSQMESLTYVTALVLLVCLSSGQVSGIQYYFMTSFCGQSLNMSYYSIDQGRIKLTSLSSYQRMTCSLTIVAPSIYDRIMFYFENLDIRNTISCSDDSLQLFDGPNIYAPRVSGLYYKICGYSKPGGVYTTTGNTLTLLFTSFSGSLVDDGFDAVFTAYHLGACYSNEYDCSNGRCIASSLTCNGYNPCGDYSDCHISGGGIAGIVIGCIVFICILTIVFILLRRRRRMLYGHAPYVTANATAPTTVYAPPPTYGAAQPGWNPPPPPNYPQGYPGYQSPAYKY</sequence>
<dbReference type="InterPro" id="IPR002172">
    <property type="entry name" value="LDrepeatLR_classA_rpt"/>
</dbReference>
<organism evidence="6 7">
    <name type="scientific">Sinanodonta woodiana</name>
    <name type="common">Chinese pond mussel</name>
    <name type="synonym">Anodonta woodiana</name>
    <dbReference type="NCBI Taxonomy" id="1069815"/>
    <lineage>
        <taxon>Eukaryota</taxon>
        <taxon>Metazoa</taxon>
        <taxon>Spiralia</taxon>
        <taxon>Lophotrochozoa</taxon>
        <taxon>Mollusca</taxon>
        <taxon>Bivalvia</taxon>
        <taxon>Autobranchia</taxon>
        <taxon>Heteroconchia</taxon>
        <taxon>Palaeoheterodonta</taxon>
        <taxon>Unionida</taxon>
        <taxon>Unionoidea</taxon>
        <taxon>Unionidae</taxon>
        <taxon>Unioninae</taxon>
        <taxon>Sinanodonta</taxon>
    </lineage>
</organism>
<evidence type="ECO:0000313" key="7">
    <source>
        <dbReference type="Proteomes" id="UP001634394"/>
    </source>
</evidence>
<dbReference type="Gene3D" id="4.10.400.10">
    <property type="entry name" value="Low-density Lipoprotein Receptor"/>
    <property type="match status" value="1"/>
</dbReference>
<evidence type="ECO:0000256" key="2">
    <source>
        <dbReference type="PROSITE-ProRule" id="PRU00124"/>
    </source>
</evidence>
<keyword evidence="4" id="KW-0812">Transmembrane</keyword>
<keyword evidence="4" id="KW-0472">Membrane</keyword>
<dbReference type="SMART" id="SM00042">
    <property type="entry name" value="CUB"/>
    <property type="match status" value="1"/>
</dbReference>
<dbReference type="PANTHER" id="PTHR24652:SF69">
    <property type="entry name" value="CUB DOMAIN-CONTAINING PROTEIN"/>
    <property type="match status" value="1"/>
</dbReference>
<gene>
    <name evidence="6" type="ORF">ACJMK2_011239</name>
</gene>
<evidence type="ECO:0000256" key="3">
    <source>
        <dbReference type="SAM" id="MobiDB-lite"/>
    </source>
</evidence>
<feature type="compositionally biased region" description="Low complexity" evidence="3">
    <location>
        <begin position="279"/>
        <end position="292"/>
    </location>
</feature>
<dbReference type="InterPro" id="IPR042333">
    <property type="entry name" value="LRAD2/Mig-13-like"/>
</dbReference>
<protein>
    <recommendedName>
        <fullName evidence="5">CUB domain-containing protein</fullName>
    </recommendedName>
</protein>
<comment type="caution">
    <text evidence="6">The sequence shown here is derived from an EMBL/GenBank/DDBJ whole genome shotgun (WGS) entry which is preliminary data.</text>
</comment>
<name>A0ABD3V6V1_SINWO</name>
<feature type="disulfide bond" evidence="2">
    <location>
        <begin position="180"/>
        <end position="198"/>
    </location>
</feature>
<dbReference type="PROSITE" id="PS01180">
    <property type="entry name" value="CUB"/>
    <property type="match status" value="1"/>
</dbReference>
<dbReference type="PANTHER" id="PTHR24652">
    <property type="entry name" value="LOW-DENSITY LIPOPROTEIN RECEPTOR CLASS A DOMAIN-CONTAINING PROTEIN 2"/>
    <property type="match status" value="1"/>
</dbReference>
<feature type="transmembrane region" description="Helical" evidence="4">
    <location>
        <begin position="211"/>
        <end position="232"/>
    </location>
</feature>
<feature type="disulfide bond" evidence="2">
    <location>
        <begin position="173"/>
        <end position="185"/>
    </location>
</feature>
<dbReference type="SUPFAM" id="SSF57424">
    <property type="entry name" value="LDL receptor-like module"/>
    <property type="match status" value="1"/>
</dbReference>
<dbReference type="Gene3D" id="2.60.120.290">
    <property type="entry name" value="Spermadhesin, CUB domain"/>
    <property type="match status" value="1"/>
</dbReference>
<evidence type="ECO:0000313" key="6">
    <source>
        <dbReference type="EMBL" id="KAL3856488.1"/>
    </source>
</evidence>
<dbReference type="AlphaFoldDB" id="A0ABD3V6V1"/>
<dbReference type="Proteomes" id="UP001634394">
    <property type="component" value="Unassembled WGS sequence"/>
</dbReference>
<dbReference type="CDD" id="cd00112">
    <property type="entry name" value="LDLa"/>
    <property type="match status" value="1"/>
</dbReference>
<reference evidence="6 7" key="1">
    <citation type="submission" date="2024-11" db="EMBL/GenBank/DDBJ databases">
        <title>Chromosome-level genome assembly of the freshwater bivalve Anodonta woodiana.</title>
        <authorList>
            <person name="Chen X."/>
        </authorList>
    </citation>
    <scope>NUCLEOTIDE SEQUENCE [LARGE SCALE GENOMIC DNA]</scope>
    <source>
        <strain evidence="6">MN2024</strain>
        <tissue evidence="6">Gills</tissue>
    </source>
</reference>
<proteinExistence type="predicted"/>
<keyword evidence="7" id="KW-1185">Reference proteome</keyword>
<dbReference type="PROSITE" id="PS50068">
    <property type="entry name" value="LDLRA_2"/>
    <property type="match status" value="1"/>
</dbReference>
<dbReference type="SUPFAM" id="SSF49854">
    <property type="entry name" value="Spermadhesin, CUB domain"/>
    <property type="match status" value="1"/>
</dbReference>
<dbReference type="InterPro" id="IPR035914">
    <property type="entry name" value="Sperma_CUB_dom_sf"/>
</dbReference>
<dbReference type="Pfam" id="PF00431">
    <property type="entry name" value="CUB"/>
    <property type="match status" value="1"/>
</dbReference>
<dbReference type="EMBL" id="JBJQND010000013">
    <property type="protein sequence ID" value="KAL3856488.1"/>
    <property type="molecule type" value="Genomic_DNA"/>
</dbReference>
<keyword evidence="4" id="KW-1133">Transmembrane helix</keyword>
<evidence type="ECO:0000256" key="4">
    <source>
        <dbReference type="SAM" id="Phobius"/>
    </source>
</evidence>
<evidence type="ECO:0000259" key="5">
    <source>
        <dbReference type="PROSITE" id="PS01180"/>
    </source>
</evidence>
<feature type="domain" description="CUB" evidence="5">
    <location>
        <begin position="46"/>
        <end position="168"/>
    </location>
</feature>
<feature type="region of interest" description="Disordered" evidence="3">
    <location>
        <begin position="269"/>
        <end position="292"/>
    </location>
</feature>